<dbReference type="Pfam" id="PF13349">
    <property type="entry name" value="DUF4097"/>
    <property type="match status" value="1"/>
</dbReference>
<accession>A0A975SXU5</accession>
<proteinExistence type="predicted"/>
<reference evidence="2" key="1">
    <citation type="submission" date="2021-06" db="EMBL/GenBank/DDBJ databases">
        <title>Complete genome sequence of Nocardioides sp. G188.</title>
        <authorList>
            <person name="Im W.-T."/>
        </authorList>
    </citation>
    <scope>NUCLEOTIDE SEQUENCE</scope>
    <source>
        <strain evidence="2">G188</strain>
    </source>
</reference>
<gene>
    <name evidence="2" type="ORF">KRR39_21625</name>
</gene>
<keyword evidence="3" id="KW-1185">Reference proteome</keyword>
<dbReference type="KEGG" id="nps:KRR39_21625"/>
<dbReference type="Proteomes" id="UP000683575">
    <property type="component" value="Chromosome"/>
</dbReference>
<evidence type="ECO:0000313" key="2">
    <source>
        <dbReference type="EMBL" id="QWZ07934.1"/>
    </source>
</evidence>
<feature type="domain" description="DUF4097" evidence="1">
    <location>
        <begin position="15"/>
        <end position="232"/>
    </location>
</feature>
<evidence type="ECO:0000313" key="3">
    <source>
        <dbReference type="Proteomes" id="UP000683575"/>
    </source>
</evidence>
<protein>
    <submittedName>
        <fullName evidence="2">DUF4097 domain-containing protein</fullName>
    </submittedName>
</protein>
<name>A0A975SXU5_9ACTN</name>
<evidence type="ECO:0000259" key="1">
    <source>
        <dbReference type="Pfam" id="PF13349"/>
    </source>
</evidence>
<organism evidence="2 3">
    <name type="scientific">Nocardioides panacis</name>
    <dbReference type="NCBI Taxonomy" id="2849501"/>
    <lineage>
        <taxon>Bacteria</taxon>
        <taxon>Bacillati</taxon>
        <taxon>Actinomycetota</taxon>
        <taxon>Actinomycetes</taxon>
        <taxon>Propionibacteriales</taxon>
        <taxon>Nocardioidaceae</taxon>
        <taxon>Nocardioides</taxon>
    </lineage>
</organism>
<sequence>MQRTFTTPEPVSLYVELGSGELVITAGDTTETVVDVEGKNAEDVVVDQRGDEILVVAKSRSTGFFGSSHDVTVRVSMPTDSRLSTKLGSADVRAEGRLGETMLKTGSGDVRLEETGEAAFVETGSGDVQLDRATGPLRVKSGSGDVTLTRAADAVNISTGSGDILIDHAAGPVLVKSGSGDMRVREAQEDVNLSTASGDLVIDRARRGQLQAKNASGDIRVGIPAGVPVWTDVSSVTGSVRSNLQGAGQPEGDQDYIELRAKTVSGDVYLEQL</sequence>
<dbReference type="InterPro" id="IPR025164">
    <property type="entry name" value="Toastrack_DUF4097"/>
</dbReference>
<dbReference type="EMBL" id="CP077062">
    <property type="protein sequence ID" value="QWZ07934.1"/>
    <property type="molecule type" value="Genomic_DNA"/>
</dbReference>
<dbReference type="PANTHER" id="PTHR34094">
    <property type="match status" value="1"/>
</dbReference>
<dbReference type="AlphaFoldDB" id="A0A975SXU5"/>
<dbReference type="PANTHER" id="PTHR34094:SF1">
    <property type="entry name" value="PROTEIN FAM185A"/>
    <property type="match status" value="1"/>
</dbReference>
<dbReference type="RefSeq" id="WP_216939444.1">
    <property type="nucleotide sequence ID" value="NZ_CP077062.1"/>
</dbReference>